<feature type="non-terminal residue" evidence="2">
    <location>
        <position position="1"/>
    </location>
</feature>
<comment type="caution">
    <text evidence="2">The sequence shown here is derived from an EMBL/GenBank/DDBJ whole genome shotgun (WGS) entry which is preliminary data.</text>
</comment>
<gene>
    <name evidence="2" type="ORF">PMAYCL1PPCAC_24298</name>
</gene>
<feature type="compositionally biased region" description="Basic and acidic residues" evidence="1">
    <location>
        <begin position="102"/>
        <end position="125"/>
    </location>
</feature>
<dbReference type="AlphaFoldDB" id="A0AAN5I6F2"/>
<protein>
    <submittedName>
        <fullName evidence="2">Uncharacterized protein</fullName>
    </submittedName>
</protein>
<dbReference type="EMBL" id="BTRK01000005">
    <property type="protein sequence ID" value="GMR54103.1"/>
    <property type="molecule type" value="Genomic_DNA"/>
</dbReference>
<feature type="compositionally biased region" description="Basic and acidic residues" evidence="1">
    <location>
        <begin position="229"/>
        <end position="244"/>
    </location>
</feature>
<reference evidence="3" key="1">
    <citation type="submission" date="2022-10" db="EMBL/GenBank/DDBJ databases">
        <title>Genome assembly of Pristionchus species.</title>
        <authorList>
            <person name="Yoshida K."/>
            <person name="Sommer R.J."/>
        </authorList>
    </citation>
    <scope>NUCLEOTIDE SEQUENCE [LARGE SCALE GENOMIC DNA]</scope>
    <source>
        <strain evidence="3">RS5460</strain>
    </source>
</reference>
<feature type="compositionally biased region" description="Basic and acidic residues" evidence="1">
    <location>
        <begin position="167"/>
        <end position="185"/>
    </location>
</feature>
<feature type="non-terminal residue" evidence="2">
    <location>
        <position position="244"/>
    </location>
</feature>
<keyword evidence="3" id="KW-1185">Reference proteome</keyword>
<name>A0AAN5I6F2_9BILA</name>
<feature type="region of interest" description="Disordered" evidence="1">
    <location>
        <begin position="1"/>
        <end position="244"/>
    </location>
</feature>
<evidence type="ECO:0000256" key="1">
    <source>
        <dbReference type="SAM" id="MobiDB-lite"/>
    </source>
</evidence>
<feature type="compositionally biased region" description="Low complexity" evidence="1">
    <location>
        <begin position="186"/>
        <end position="199"/>
    </location>
</feature>
<feature type="compositionally biased region" description="Basic and acidic residues" evidence="1">
    <location>
        <begin position="34"/>
        <end position="60"/>
    </location>
</feature>
<feature type="compositionally biased region" description="Basic and acidic residues" evidence="1">
    <location>
        <begin position="132"/>
        <end position="151"/>
    </location>
</feature>
<sequence>DEEFENDGASMARSKIKSRALQWKKGEVSPAKEVASREKIVMKMQKTPEKKTVEEMKSSDSPEPPPRSLMQSVQGEKKKETPTERSSMLPPSPISPSNQSSVRKEVKEENKVEKSEVSRKFETRDTVPLIDDCSRHSKKEDNSRENTEKSFMRNLRPRLSLFRKSKSRSDKTGVREMAKKEDRCPSDSTSSQMSQTSPDKSSRENTSTRLDVAASAVDKSMKSIKSMFKKTDDTKKRMEDLLPH</sequence>
<evidence type="ECO:0000313" key="3">
    <source>
        <dbReference type="Proteomes" id="UP001328107"/>
    </source>
</evidence>
<dbReference type="Proteomes" id="UP001328107">
    <property type="component" value="Unassembled WGS sequence"/>
</dbReference>
<accession>A0AAN5I6F2</accession>
<organism evidence="2 3">
    <name type="scientific">Pristionchus mayeri</name>
    <dbReference type="NCBI Taxonomy" id="1317129"/>
    <lineage>
        <taxon>Eukaryota</taxon>
        <taxon>Metazoa</taxon>
        <taxon>Ecdysozoa</taxon>
        <taxon>Nematoda</taxon>
        <taxon>Chromadorea</taxon>
        <taxon>Rhabditida</taxon>
        <taxon>Rhabditina</taxon>
        <taxon>Diplogasteromorpha</taxon>
        <taxon>Diplogasteroidea</taxon>
        <taxon>Neodiplogasteridae</taxon>
        <taxon>Pristionchus</taxon>
    </lineage>
</organism>
<proteinExistence type="predicted"/>
<evidence type="ECO:0000313" key="2">
    <source>
        <dbReference type="EMBL" id="GMR54103.1"/>
    </source>
</evidence>